<gene>
    <name evidence="2" type="ORF">TWF718_007811</name>
</gene>
<evidence type="ECO:0000256" key="1">
    <source>
        <dbReference type="SAM" id="SignalP"/>
    </source>
</evidence>
<evidence type="ECO:0000313" key="3">
    <source>
        <dbReference type="Proteomes" id="UP001313282"/>
    </source>
</evidence>
<sequence length="280" mass="30028">MHYQYLSLLLLPTTVLASFNLLTLPESAGTIPETPSGVTPNEACIAAYNATIDCDPTVITNAFASPQNPTEGELDTICTSTCLNSLRKWVRGGEGCEGETFLNYFGLMSEDFFDGDVGRKTTKEDVWQYYITAAYHSKCLVDSSKTYCILSPLASGFTQPALLNTSNPDSLCKENTCGTQSAYLFAPIKTIYKYDPANVTESREGGDLPMLTLEEACPGIDTSSYPLREEDVTAEMLKSGSTTDGKSNSPDKSSAVLGMKVTAGSIMSAVAISIFGLLAL</sequence>
<evidence type="ECO:0000313" key="2">
    <source>
        <dbReference type="EMBL" id="KAK6342410.1"/>
    </source>
</evidence>
<keyword evidence="1" id="KW-0732">Signal</keyword>
<organism evidence="2 3">
    <name type="scientific">Orbilia javanica</name>
    <dbReference type="NCBI Taxonomy" id="47235"/>
    <lineage>
        <taxon>Eukaryota</taxon>
        <taxon>Fungi</taxon>
        <taxon>Dikarya</taxon>
        <taxon>Ascomycota</taxon>
        <taxon>Pezizomycotina</taxon>
        <taxon>Orbiliomycetes</taxon>
        <taxon>Orbiliales</taxon>
        <taxon>Orbiliaceae</taxon>
        <taxon>Orbilia</taxon>
    </lineage>
</organism>
<feature type="chain" id="PRO_5042883710" evidence="1">
    <location>
        <begin position="18"/>
        <end position="280"/>
    </location>
</feature>
<reference evidence="2 3" key="1">
    <citation type="submission" date="2019-10" db="EMBL/GenBank/DDBJ databases">
        <authorList>
            <person name="Palmer J.M."/>
        </authorList>
    </citation>
    <scope>NUCLEOTIDE SEQUENCE [LARGE SCALE GENOMIC DNA]</scope>
    <source>
        <strain evidence="2 3">TWF718</strain>
    </source>
</reference>
<keyword evidence="3" id="KW-1185">Reference proteome</keyword>
<accession>A0AAN8MM78</accession>
<proteinExistence type="predicted"/>
<dbReference type="AlphaFoldDB" id="A0AAN8MM78"/>
<name>A0AAN8MM78_9PEZI</name>
<dbReference type="EMBL" id="JAVHNR010000005">
    <property type="protein sequence ID" value="KAK6342410.1"/>
    <property type="molecule type" value="Genomic_DNA"/>
</dbReference>
<feature type="signal peptide" evidence="1">
    <location>
        <begin position="1"/>
        <end position="17"/>
    </location>
</feature>
<dbReference type="Proteomes" id="UP001313282">
    <property type="component" value="Unassembled WGS sequence"/>
</dbReference>
<protein>
    <submittedName>
        <fullName evidence="2">Uncharacterized protein</fullName>
    </submittedName>
</protein>
<comment type="caution">
    <text evidence="2">The sequence shown here is derived from an EMBL/GenBank/DDBJ whole genome shotgun (WGS) entry which is preliminary data.</text>
</comment>